<dbReference type="EMBL" id="BFEA01000109">
    <property type="protein sequence ID" value="GBG69009.1"/>
    <property type="molecule type" value="Genomic_DNA"/>
</dbReference>
<name>A0A388KG50_CHABU</name>
<dbReference type="AlphaFoldDB" id="A0A388KG50"/>
<dbReference type="OrthoDB" id="10261556at2759"/>
<gene>
    <name evidence="1" type="ORF">CBR_g3709</name>
</gene>
<dbReference type="STRING" id="69332.A0A388KG50"/>
<keyword evidence="2" id="KW-1185">Reference proteome</keyword>
<comment type="caution">
    <text evidence="1">The sequence shown here is derived from an EMBL/GenBank/DDBJ whole genome shotgun (WGS) entry which is preliminary data.</text>
</comment>
<proteinExistence type="predicted"/>
<sequence>MPPSNGAVKQQHGNARIIKALQIDKITRETDLKEEVLGTALAYLEVGEDQHVRVRSQAFTTCSITFHKRSPEDLRRRSSLVDAILRRAHHKQGHFIVDVPAVAMDLRVSLNDVQEELNRLQAGGELNFEMKNASFCFDVVKQPNDLCELTLKLAQHMKSVEDCKIAKLDTMYKAAAAAMEGADAQKTFQRWISDYFESSKDPSIKESPPPGIIKASRYGEMTHHLFWSR</sequence>
<evidence type="ECO:0000313" key="2">
    <source>
        <dbReference type="Proteomes" id="UP000265515"/>
    </source>
</evidence>
<protein>
    <submittedName>
        <fullName evidence="1">Uncharacterized protein</fullName>
    </submittedName>
</protein>
<reference evidence="1 2" key="1">
    <citation type="journal article" date="2018" name="Cell">
        <title>The Chara Genome: Secondary Complexity and Implications for Plant Terrestrialization.</title>
        <authorList>
            <person name="Nishiyama T."/>
            <person name="Sakayama H."/>
            <person name="Vries J.D."/>
            <person name="Buschmann H."/>
            <person name="Saint-Marcoux D."/>
            <person name="Ullrich K.K."/>
            <person name="Haas F.B."/>
            <person name="Vanderstraeten L."/>
            <person name="Becker D."/>
            <person name="Lang D."/>
            <person name="Vosolsobe S."/>
            <person name="Rombauts S."/>
            <person name="Wilhelmsson P.K.I."/>
            <person name="Janitza P."/>
            <person name="Kern R."/>
            <person name="Heyl A."/>
            <person name="Rumpler F."/>
            <person name="Villalobos L.I.A.C."/>
            <person name="Clay J.M."/>
            <person name="Skokan R."/>
            <person name="Toyoda A."/>
            <person name="Suzuki Y."/>
            <person name="Kagoshima H."/>
            <person name="Schijlen E."/>
            <person name="Tajeshwar N."/>
            <person name="Catarino B."/>
            <person name="Hetherington A.J."/>
            <person name="Saltykova A."/>
            <person name="Bonnot C."/>
            <person name="Breuninger H."/>
            <person name="Symeonidi A."/>
            <person name="Radhakrishnan G.V."/>
            <person name="Van Nieuwerburgh F."/>
            <person name="Deforce D."/>
            <person name="Chang C."/>
            <person name="Karol K.G."/>
            <person name="Hedrich R."/>
            <person name="Ulvskov P."/>
            <person name="Glockner G."/>
            <person name="Delwiche C.F."/>
            <person name="Petrasek J."/>
            <person name="Van de Peer Y."/>
            <person name="Friml J."/>
            <person name="Beilby M."/>
            <person name="Dolan L."/>
            <person name="Kohara Y."/>
            <person name="Sugano S."/>
            <person name="Fujiyama A."/>
            <person name="Delaux P.-M."/>
            <person name="Quint M."/>
            <person name="TheiBen G."/>
            <person name="Hagemann M."/>
            <person name="Harholt J."/>
            <person name="Dunand C."/>
            <person name="Zachgo S."/>
            <person name="Langdale J."/>
            <person name="Maumus F."/>
            <person name="Straeten D.V.D."/>
            <person name="Gould S.B."/>
            <person name="Rensing S.A."/>
        </authorList>
    </citation>
    <scope>NUCLEOTIDE SEQUENCE [LARGE SCALE GENOMIC DNA]</scope>
    <source>
        <strain evidence="1 2">S276</strain>
    </source>
</reference>
<organism evidence="1 2">
    <name type="scientific">Chara braunii</name>
    <name type="common">Braun's stonewort</name>
    <dbReference type="NCBI Taxonomy" id="69332"/>
    <lineage>
        <taxon>Eukaryota</taxon>
        <taxon>Viridiplantae</taxon>
        <taxon>Streptophyta</taxon>
        <taxon>Charophyceae</taxon>
        <taxon>Charales</taxon>
        <taxon>Characeae</taxon>
        <taxon>Chara</taxon>
    </lineage>
</organism>
<accession>A0A388KG50</accession>
<dbReference type="Gramene" id="GBG69009">
    <property type="protein sequence ID" value="GBG69009"/>
    <property type="gene ID" value="CBR_g3709"/>
</dbReference>
<dbReference type="Proteomes" id="UP000265515">
    <property type="component" value="Unassembled WGS sequence"/>
</dbReference>
<evidence type="ECO:0000313" key="1">
    <source>
        <dbReference type="EMBL" id="GBG69009.1"/>
    </source>
</evidence>